<keyword evidence="2" id="KW-1185">Reference proteome</keyword>
<gene>
    <name evidence="1" type="ORF">MFLAVUS_007686</name>
</gene>
<evidence type="ECO:0000313" key="2">
    <source>
        <dbReference type="Proteomes" id="UP001473302"/>
    </source>
</evidence>
<dbReference type="Proteomes" id="UP001473302">
    <property type="component" value="Unassembled WGS sequence"/>
</dbReference>
<accession>A0ABP9Z514</accession>
<organism evidence="1 2">
    <name type="scientific">Mucor flavus</name>
    <dbReference type="NCBI Taxonomy" id="439312"/>
    <lineage>
        <taxon>Eukaryota</taxon>
        <taxon>Fungi</taxon>
        <taxon>Fungi incertae sedis</taxon>
        <taxon>Mucoromycota</taxon>
        <taxon>Mucoromycotina</taxon>
        <taxon>Mucoromycetes</taxon>
        <taxon>Mucorales</taxon>
        <taxon>Mucorineae</taxon>
        <taxon>Mucoraceae</taxon>
        <taxon>Mucor</taxon>
    </lineage>
</organism>
<sequence>MSDDYVNIWKLIRYERMNGNFRMLEAIPSNEYQTDVNSYIYQSVAFCLQETLREIIIYDKNVPLDQAYVWKFPKMKTVFFEFNDYIDPGSINRNMETFPSATDIEIDVENPEESQVQVSTGFHRPVFRYVTKLSIRGRYHNTGISSYIMESFPRLQEITIFAASTSSRQLALSTEEAVRFLDYLVCVQKFNVSSIPISDQYGVMLGFYGGNRYTDKLKVRYESNSFISGSQRLNFETDSQVEGLIQIGIFHEHGIIPFLPRIGLIERSGGNLQFLELDMGMSAVTDMVAALPNKHKGVNLSTILRQCPQLRDIYILNTGLEEFGEDLQFENGKVINGHLSFTNSIFHTSFLPGLSFRVHYISHLTLKNCLFWNIPSCEMMREIDLRNTELRTITCEYMLSVEKINLKLIKTQTNVTQWCLIQHNRVFLSSEQDFNYSVQTQNNLSLTICCRNIFSVNFIINGHNATFNP</sequence>
<dbReference type="EMBL" id="BAABUK010000020">
    <property type="protein sequence ID" value="GAA5814193.1"/>
    <property type="molecule type" value="Genomic_DNA"/>
</dbReference>
<comment type="caution">
    <text evidence="1">The sequence shown here is derived from an EMBL/GenBank/DDBJ whole genome shotgun (WGS) entry which is preliminary data.</text>
</comment>
<proteinExistence type="predicted"/>
<dbReference type="SUPFAM" id="SSF52047">
    <property type="entry name" value="RNI-like"/>
    <property type="match status" value="1"/>
</dbReference>
<evidence type="ECO:0008006" key="3">
    <source>
        <dbReference type="Google" id="ProtNLM"/>
    </source>
</evidence>
<name>A0ABP9Z514_9FUNG</name>
<protein>
    <recommendedName>
        <fullName evidence="3">LRR containing protein</fullName>
    </recommendedName>
</protein>
<evidence type="ECO:0000313" key="1">
    <source>
        <dbReference type="EMBL" id="GAA5814193.1"/>
    </source>
</evidence>
<reference evidence="1 2" key="1">
    <citation type="submission" date="2024-04" db="EMBL/GenBank/DDBJ databases">
        <title>genome sequences of Mucor flavus KT1a and Helicostylum pulchrum KT1b strains isolated from the surface of a dry-aged beef.</title>
        <authorList>
            <person name="Toyotome T."/>
            <person name="Hosono M."/>
            <person name="Torimaru M."/>
            <person name="Fukuda K."/>
            <person name="Mikami N."/>
        </authorList>
    </citation>
    <scope>NUCLEOTIDE SEQUENCE [LARGE SCALE GENOMIC DNA]</scope>
    <source>
        <strain evidence="1 2">KT1a</strain>
    </source>
</reference>